<sequence length="107" mass="12351">MDTSLQQYEQTAEWLKLMAHPIRLCILHGLSEKTSCNVSYMQQCLQVPQPTISQHLQKLKSAGLIQAERNGLEMHYRLASEEVRGLLLQLFHTSSRFDSQNNHQETN</sequence>
<gene>
    <name evidence="5" type="ORF">ACFSUC_19200</name>
</gene>
<dbReference type="SUPFAM" id="SSF46785">
    <property type="entry name" value="Winged helix' DNA-binding domain"/>
    <property type="match status" value="1"/>
</dbReference>
<evidence type="ECO:0000256" key="3">
    <source>
        <dbReference type="ARBA" id="ARBA00023163"/>
    </source>
</evidence>
<dbReference type="CDD" id="cd00090">
    <property type="entry name" value="HTH_ARSR"/>
    <property type="match status" value="1"/>
</dbReference>
<dbReference type="InterPro" id="IPR036390">
    <property type="entry name" value="WH_DNA-bd_sf"/>
</dbReference>
<dbReference type="NCBIfam" id="NF033788">
    <property type="entry name" value="HTH_metalloreg"/>
    <property type="match status" value="1"/>
</dbReference>
<dbReference type="Pfam" id="PF12840">
    <property type="entry name" value="HTH_20"/>
    <property type="match status" value="1"/>
</dbReference>
<dbReference type="PROSITE" id="PS50987">
    <property type="entry name" value="HTH_ARSR_2"/>
    <property type="match status" value="1"/>
</dbReference>
<dbReference type="EMBL" id="JBHUMM010000045">
    <property type="protein sequence ID" value="MFD2673682.1"/>
    <property type="molecule type" value="Genomic_DNA"/>
</dbReference>
<dbReference type="PRINTS" id="PR00778">
    <property type="entry name" value="HTHARSR"/>
</dbReference>
<dbReference type="Gene3D" id="1.10.10.10">
    <property type="entry name" value="Winged helix-like DNA-binding domain superfamily/Winged helix DNA-binding domain"/>
    <property type="match status" value="1"/>
</dbReference>
<dbReference type="PANTHER" id="PTHR43132">
    <property type="entry name" value="ARSENICAL RESISTANCE OPERON REPRESSOR ARSR-RELATED"/>
    <property type="match status" value="1"/>
</dbReference>
<dbReference type="RefSeq" id="WP_379931265.1">
    <property type="nucleotide sequence ID" value="NZ_JBHUMM010000045.1"/>
</dbReference>
<name>A0ABW5RF24_9BACL</name>
<keyword evidence="2" id="KW-0238">DNA-binding</keyword>
<keyword evidence="1" id="KW-0805">Transcription regulation</keyword>
<evidence type="ECO:0000313" key="5">
    <source>
        <dbReference type="EMBL" id="MFD2673682.1"/>
    </source>
</evidence>
<dbReference type="InterPro" id="IPR051011">
    <property type="entry name" value="Metal_resp_trans_reg"/>
</dbReference>
<accession>A0ABW5RF24</accession>
<evidence type="ECO:0000313" key="6">
    <source>
        <dbReference type="Proteomes" id="UP001597497"/>
    </source>
</evidence>
<dbReference type="PANTHER" id="PTHR43132:SF2">
    <property type="entry name" value="ARSENICAL RESISTANCE OPERON REPRESSOR ARSR-RELATED"/>
    <property type="match status" value="1"/>
</dbReference>
<dbReference type="Proteomes" id="UP001597497">
    <property type="component" value="Unassembled WGS sequence"/>
</dbReference>
<dbReference type="InterPro" id="IPR011991">
    <property type="entry name" value="ArsR-like_HTH"/>
</dbReference>
<proteinExistence type="predicted"/>
<keyword evidence="3" id="KW-0804">Transcription</keyword>
<keyword evidence="6" id="KW-1185">Reference proteome</keyword>
<feature type="domain" description="HTH arsR-type" evidence="4">
    <location>
        <begin position="3"/>
        <end position="98"/>
    </location>
</feature>
<evidence type="ECO:0000256" key="1">
    <source>
        <dbReference type="ARBA" id="ARBA00023015"/>
    </source>
</evidence>
<comment type="caution">
    <text evidence="5">The sequence shown here is derived from an EMBL/GenBank/DDBJ whole genome shotgun (WGS) entry which is preliminary data.</text>
</comment>
<protein>
    <submittedName>
        <fullName evidence="5">ArsR/SmtB family transcription factor</fullName>
    </submittedName>
</protein>
<organism evidence="5 6">
    <name type="scientific">Marinicrinis sediminis</name>
    <dbReference type="NCBI Taxonomy" id="1652465"/>
    <lineage>
        <taxon>Bacteria</taxon>
        <taxon>Bacillati</taxon>
        <taxon>Bacillota</taxon>
        <taxon>Bacilli</taxon>
        <taxon>Bacillales</taxon>
        <taxon>Paenibacillaceae</taxon>
    </lineage>
</organism>
<dbReference type="InterPro" id="IPR036388">
    <property type="entry name" value="WH-like_DNA-bd_sf"/>
</dbReference>
<reference evidence="6" key="1">
    <citation type="journal article" date="2019" name="Int. J. Syst. Evol. Microbiol.">
        <title>The Global Catalogue of Microorganisms (GCM) 10K type strain sequencing project: providing services to taxonomists for standard genome sequencing and annotation.</title>
        <authorList>
            <consortium name="The Broad Institute Genomics Platform"/>
            <consortium name="The Broad Institute Genome Sequencing Center for Infectious Disease"/>
            <person name="Wu L."/>
            <person name="Ma J."/>
        </authorList>
    </citation>
    <scope>NUCLEOTIDE SEQUENCE [LARGE SCALE GENOMIC DNA]</scope>
    <source>
        <strain evidence="6">KCTC 33676</strain>
    </source>
</reference>
<evidence type="ECO:0000256" key="2">
    <source>
        <dbReference type="ARBA" id="ARBA00023125"/>
    </source>
</evidence>
<dbReference type="InterPro" id="IPR001845">
    <property type="entry name" value="HTH_ArsR_DNA-bd_dom"/>
</dbReference>
<evidence type="ECO:0000259" key="4">
    <source>
        <dbReference type="PROSITE" id="PS50987"/>
    </source>
</evidence>
<dbReference type="SMART" id="SM00418">
    <property type="entry name" value="HTH_ARSR"/>
    <property type="match status" value="1"/>
</dbReference>